<gene>
    <name evidence="1" type="ORF">ALEPTO_LOCUS4003</name>
</gene>
<accession>A0A9N9F619</accession>
<dbReference type="Proteomes" id="UP000789508">
    <property type="component" value="Unassembled WGS sequence"/>
</dbReference>
<evidence type="ECO:0000313" key="2">
    <source>
        <dbReference type="Proteomes" id="UP000789508"/>
    </source>
</evidence>
<proteinExistence type="predicted"/>
<reference evidence="1" key="1">
    <citation type="submission" date="2021-06" db="EMBL/GenBank/DDBJ databases">
        <authorList>
            <person name="Kallberg Y."/>
            <person name="Tangrot J."/>
            <person name="Rosling A."/>
        </authorList>
    </citation>
    <scope>NUCLEOTIDE SEQUENCE</scope>
    <source>
        <strain evidence="1">FL130A</strain>
    </source>
</reference>
<evidence type="ECO:0000313" key="1">
    <source>
        <dbReference type="EMBL" id="CAG8511592.1"/>
    </source>
</evidence>
<dbReference type="EMBL" id="CAJVPS010000843">
    <property type="protein sequence ID" value="CAG8511592.1"/>
    <property type="molecule type" value="Genomic_DNA"/>
</dbReference>
<organism evidence="1 2">
    <name type="scientific">Ambispora leptoticha</name>
    <dbReference type="NCBI Taxonomy" id="144679"/>
    <lineage>
        <taxon>Eukaryota</taxon>
        <taxon>Fungi</taxon>
        <taxon>Fungi incertae sedis</taxon>
        <taxon>Mucoromycota</taxon>
        <taxon>Glomeromycotina</taxon>
        <taxon>Glomeromycetes</taxon>
        <taxon>Archaeosporales</taxon>
        <taxon>Ambisporaceae</taxon>
        <taxon>Ambispora</taxon>
    </lineage>
</organism>
<dbReference type="AlphaFoldDB" id="A0A9N9F619"/>
<protein>
    <submittedName>
        <fullName evidence="1">8959_t:CDS:1</fullName>
    </submittedName>
</protein>
<comment type="caution">
    <text evidence="1">The sequence shown here is derived from an EMBL/GenBank/DDBJ whole genome shotgun (WGS) entry which is preliminary data.</text>
</comment>
<sequence length="112" mass="12808">MNTDESSSNIDDLHEIIEENNVSLLSEKENKPIAESSTRILSETDTTDTQVNDMLNEALDTRNKILNSLHYLDTTDQAVQHLVQDMKVYINVIKEPVITEELLENSEIIDMF</sequence>
<name>A0A9N9F619_9GLOM</name>
<keyword evidence="2" id="KW-1185">Reference proteome</keyword>